<comment type="caution">
    <text evidence="1">The sequence shown here is derived from an EMBL/GenBank/DDBJ whole genome shotgun (WGS) entry which is preliminary data.</text>
</comment>
<dbReference type="EMBL" id="CAJNDS010000643">
    <property type="protein sequence ID" value="CAE7224641.1"/>
    <property type="molecule type" value="Genomic_DNA"/>
</dbReference>
<evidence type="ECO:0000313" key="2">
    <source>
        <dbReference type="Proteomes" id="UP000604046"/>
    </source>
</evidence>
<organism evidence="1 2">
    <name type="scientific">Symbiodinium natans</name>
    <dbReference type="NCBI Taxonomy" id="878477"/>
    <lineage>
        <taxon>Eukaryota</taxon>
        <taxon>Sar</taxon>
        <taxon>Alveolata</taxon>
        <taxon>Dinophyceae</taxon>
        <taxon>Suessiales</taxon>
        <taxon>Symbiodiniaceae</taxon>
        <taxon>Symbiodinium</taxon>
    </lineage>
</organism>
<proteinExistence type="predicted"/>
<evidence type="ECO:0000313" key="1">
    <source>
        <dbReference type="EMBL" id="CAE7224641.1"/>
    </source>
</evidence>
<dbReference type="OrthoDB" id="421993at2759"/>
<sequence length="276" mass="30191">MPSKQVMAKYEAAKSALRRAGATLVEEEWPSEDGQNVLAKAFFQTKMGDEVVSPYRHVFSTFMGQVAQWIHEYLGAGAGIADVIADVQNAGAGHTPFSHMVKFSTNVSEAKLSFILQELRREGLDAWNRLFDEARLDVILIPGLLHTATYDCMASSNCEHQVKDMISGEVASHAEFSSIDLIFMHTLSMKHIPLPKMMVPVGLDPAGKPVGLQLLGRAGPPNSKGLAYSYDQELLKSVDVPFLKTVQTVVRAMVEVDPDLARVEPALVRGPGNLFP</sequence>
<dbReference type="AlphaFoldDB" id="A0A812K6G4"/>
<protein>
    <recommendedName>
        <fullName evidence="3">Amidase domain-containing protein</fullName>
    </recommendedName>
</protein>
<dbReference type="InterPro" id="IPR036928">
    <property type="entry name" value="AS_sf"/>
</dbReference>
<evidence type="ECO:0008006" key="3">
    <source>
        <dbReference type="Google" id="ProtNLM"/>
    </source>
</evidence>
<name>A0A812K6G4_9DINO</name>
<keyword evidence="2" id="KW-1185">Reference proteome</keyword>
<gene>
    <name evidence="1" type="ORF">SNAT2548_LOCUS8577</name>
</gene>
<dbReference type="Proteomes" id="UP000604046">
    <property type="component" value="Unassembled WGS sequence"/>
</dbReference>
<dbReference type="Gene3D" id="3.90.1300.10">
    <property type="entry name" value="Amidase signature (AS) domain"/>
    <property type="match status" value="1"/>
</dbReference>
<reference evidence="1" key="1">
    <citation type="submission" date="2021-02" db="EMBL/GenBank/DDBJ databases">
        <authorList>
            <person name="Dougan E. K."/>
            <person name="Rhodes N."/>
            <person name="Thang M."/>
            <person name="Chan C."/>
        </authorList>
    </citation>
    <scope>NUCLEOTIDE SEQUENCE</scope>
</reference>
<accession>A0A812K6G4</accession>
<dbReference type="SUPFAM" id="SSF75304">
    <property type="entry name" value="Amidase signature (AS) enzymes"/>
    <property type="match status" value="1"/>
</dbReference>